<dbReference type="InterPro" id="IPR032828">
    <property type="entry name" value="PolyA_RNA-bd"/>
</dbReference>
<dbReference type="SUPFAM" id="SSF54631">
    <property type="entry name" value="CBS-domain pair"/>
    <property type="match status" value="1"/>
</dbReference>
<keyword evidence="11" id="KW-0129">CBS domain</keyword>
<evidence type="ECO:0000256" key="6">
    <source>
        <dbReference type="ARBA" id="ARBA00022695"/>
    </source>
</evidence>
<evidence type="ECO:0000256" key="8">
    <source>
        <dbReference type="ARBA" id="ARBA00022741"/>
    </source>
</evidence>
<dbReference type="Pfam" id="PF01743">
    <property type="entry name" value="PolyA_pol"/>
    <property type="match status" value="1"/>
</dbReference>
<dbReference type="Gene3D" id="3.10.580.10">
    <property type="entry name" value="CBS-domain"/>
    <property type="match status" value="1"/>
</dbReference>
<keyword evidence="7" id="KW-0479">Metal-binding</keyword>
<accession>A0A5D0MJG0</accession>
<keyword evidence="9" id="KW-0460">Magnesium</keyword>
<dbReference type="SUPFAM" id="SSF81301">
    <property type="entry name" value="Nucleotidyltransferase"/>
    <property type="match status" value="1"/>
</dbReference>
<feature type="domain" description="CBS" evidence="13">
    <location>
        <begin position="315"/>
        <end position="371"/>
    </location>
</feature>
<dbReference type="InterPro" id="IPR052390">
    <property type="entry name" value="tRNA_nt/polyA_polymerase"/>
</dbReference>
<dbReference type="GO" id="GO:0000166">
    <property type="term" value="F:nucleotide binding"/>
    <property type="evidence" value="ECO:0007669"/>
    <property type="project" value="UniProtKB-KW"/>
</dbReference>
<dbReference type="Gene3D" id="3.90.1640.10">
    <property type="entry name" value="inorganic pyrophosphatase (n-terminal core)"/>
    <property type="match status" value="1"/>
</dbReference>
<dbReference type="Pfam" id="PF12627">
    <property type="entry name" value="PolyA_pol_RNAbd"/>
    <property type="match status" value="1"/>
</dbReference>
<comment type="cofactor">
    <cofactor evidence="1">
        <name>Mg(2+)</name>
        <dbReference type="ChEBI" id="CHEBI:18420"/>
    </cofactor>
</comment>
<dbReference type="EMBL" id="VSIX01000089">
    <property type="protein sequence ID" value="TYB30689.1"/>
    <property type="molecule type" value="Genomic_DNA"/>
</dbReference>
<evidence type="ECO:0000256" key="12">
    <source>
        <dbReference type="RuleBase" id="RU003953"/>
    </source>
</evidence>
<dbReference type="GO" id="GO:0016779">
    <property type="term" value="F:nucleotidyltransferase activity"/>
    <property type="evidence" value="ECO:0007669"/>
    <property type="project" value="UniProtKB-KW"/>
</dbReference>
<organism evidence="14 15">
    <name type="scientific">Candidatus Mcinerneyibacterium aminivorans</name>
    <dbReference type="NCBI Taxonomy" id="2703815"/>
    <lineage>
        <taxon>Bacteria</taxon>
        <taxon>Candidatus Macinerneyibacteriota</taxon>
        <taxon>Candidatus Mcinerneyibacteria</taxon>
        <taxon>Candidatus Mcinerneyibacteriales</taxon>
        <taxon>Candidatus Mcinerneyibacteriaceae</taxon>
        <taxon>Candidatus Mcinerneyibacterium</taxon>
    </lineage>
</organism>
<evidence type="ECO:0000256" key="9">
    <source>
        <dbReference type="ARBA" id="ARBA00022842"/>
    </source>
</evidence>
<dbReference type="AlphaFoldDB" id="A0A5D0MJG0"/>
<keyword evidence="8" id="KW-0547">Nucleotide-binding</keyword>
<comment type="similarity">
    <text evidence="2 12">Belongs to the tRNA nucleotidyltransferase/poly(A) polymerase family.</text>
</comment>
<dbReference type="GO" id="GO:0000049">
    <property type="term" value="F:tRNA binding"/>
    <property type="evidence" value="ECO:0007669"/>
    <property type="project" value="UniProtKB-KW"/>
</dbReference>
<dbReference type="SUPFAM" id="SSF64182">
    <property type="entry name" value="DHH phosphoesterases"/>
    <property type="match status" value="1"/>
</dbReference>
<keyword evidence="4 12" id="KW-0808">Transferase</keyword>
<gene>
    <name evidence="14" type="ORF">FXF47_07885</name>
</gene>
<dbReference type="Pfam" id="PF01368">
    <property type="entry name" value="DHH"/>
    <property type="match status" value="1"/>
</dbReference>
<dbReference type="PROSITE" id="PS51371">
    <property type="entry name" value="CBS"/>
    <property type="match status" value="2"/>
</dbReference>
<dbReference type="Gene3D" id="3.30.460.10">
    <property type="entry name" value="Beta Polymerase, domain 2"/>
    <property type="match status" value="1"/>
</dbReference>
<keyword evidence="3" id="KW-0820">tRNA-binding</keyword>
<dbReference type="PANTHER" id="PTHR47788:SF1">
    <property type="entry name" value="A-ADDING TRNA NUCLEOTIDYLTRANSFERASE"/>
    <property type="match status" value="1"/>
</dbReference>
<dbReference type="SMART" id="SM00116">
    <property type="entry name" value="CBS"/>
    <property type="match status" value="2"/>
</dbReference>
<evidence type="ECO:0000256" key="7">
    <source>
        <dbReference type="ARBA" id="ARBA00022723"/>
    </source>
</evidence>
<name>A0A5D0MJG0_9BACT</name>
<evidence type="ECO:0000256" key="4">
    <source>
        <dbReference type="ARBA" id="ARBA00022679"/>
    </source>
</evidence>
<dbReference type="InterPro" id="IPR043519">
    <property type="entry name" value="NT_sf"/>
</dbReference>
<dbReference type="InterPro" id="IPR038763">
    <property type="entry name" value="DHH_sf"/>
</dbReference>
<dbReference type="InterPro" id="IPR002646">
    <property type="entry name" value="PolA_pol_head_dom"/>
</dbReference>
<protein>
    <submittedName>
        <fullName evidence="14">CBS domain-containing protein</fullName>
    </submittedName>
</protein>
<dbReference type="SUPFAM" id="SSF81891">
    <property type="entry name" value="Poly A polymerase C-terminal region-like"/>
    <property type="match status" value="1"/>
</dbReference>
<evidence type="ECO:0000313" key="14">
    <source>
        <dbReference type="EMBL" id="TYB30689.1"/>
    </source>
</evidence>
<dbReference type="GO" id="GO:0008033">
    <property type="term" value="P:tRNA processing"/>
    <property type="evidence" value="ECO:0007669"/>
    <property type="project" value="UniProtKB-KW"/>
</dbReference>
<keyword evidence="10 12" id="KW-0694">RNA-binding</keyword>
<evidence type="ECO:0000256" key="5">
    <source>
        <dbReference type="ARBA" id="ARBA00022694"/>
    </source>
</evidence>
<reference evidence="14" key="1">
    <citation type="submission" date="2019-08" db="EMBL/GenBank/DDBJ databases">
        <title>Genomic characterization of a novel candidate phylum (ARYD3) from a high temperature, high salinity tertiary oil reservoir in north central Oklahoma, USA.</title>
        <authorList>
            <person name="Youssef N.H."/>
            <person name="Yadav A."/>
            <person name="Elshahed M.S."/>
        </authorList>
    </citation>
    <scope>NUCLEOTIDE SEQUENCE [LARGE SCALE GENOMIC DNA]</scope>
    <source>
        <strain evidence="14">ARYD3</strain>
    </source>
</reference>
<proteinExistence type="inferred from homology"/>
<comment type="caution">
    <text evidence="14">The sequence shown here is derived from an EMBL/GenBank/DDBJ whole genome shotgun (WGS) entry which is preliminary data.</text>
</comment>
<feature type="domain" description="CBS" evidence="13">
    <location>
        <begin position="377"/>
        <end position="433"/>
    </location>
</feature>
<dbReference type="Proteomes" id="UP000324143">
    <property type="component" value="Unassembled WGS sequence"/>
</dbReference>
<evidence type="ECO:0000313" key="15">
    <source>
        <dbReference type="Proteomes" id="UP000324143"/>
    </source>
</evidence>
<evidence type="ECO:0000256" key="2">
    <source>
        <dbReference type="ARBA" id="ARBA00007265"/>
    </source>
</evidence>
<evidence type="ECO:0000259" key="13">
    <source>
        <dbReference type="PROSITE" id="PS51371"/>
    </source>
</evidence>
<dbReference type="Gene3D" id="1.10.3090.10">
    <property type="entry name" value="cca-adding enzyme, domain 2"/>
    <property type="match status" value="1"/>
</dbReference>
<sequence>MKAILGHKNMDFDCFASMIAAKKLYPEYDIIFPDNIESMVKEYIEKEDIPFEYLFASDLNENITEVILVDNNNLERSGLDTEKLNKSKIIKIYDHHEEKNDIKIDKKNYIYKPYGANITLLLEEIFKRNIKIDEKERKIYLLGLFEDTGFLTYVSLTKNDVEMFKILFENLAEKDLTFINNYLLTDFNKEQLSVMDDLAENAEIFKKNNIKIGFCYAERENYIDNLAIVVQRLMIILSLDIIFVVVRLDKNIYFWTRSNIKNIKVISIAKELDGGGHPNAAYSLIKDKTFVEVKQKVYNLIDKYFLNKKTAGEVMSSEIVTADVNNSVSTVKEKMIAHNHSRLPVLKENSIYGVISKKEIDRLLNHGFGDVSIKNYVDFSIPSVNPEKDINSVKEMMISNQYPIILVVKKEELQGIITIEDLLKEEYPELAQEKIVKNFSSKLKYHFPEKINKIIKDIGKIADKNNYKAYIVGGVARDLILDRENYDLDIVIEGNGIKVARQVEEKYDIYVVIHKKFKTAVLDFDEFKIDIATARSETYKKPGALPDVMSSSLKYDLYRRDFTINAMAISISGEDFGDLYDYFDAYKDLQNKIIKIMHNISFIEDPTRILRGIRFATRFDFKFDKQTKNLLKNALDINMLEEISGRRIKDELVLMLKEDYPEKAFAMMDELNVLDDIIPGIEFDSEKEKLFREIRHVIHWYHHLYLDEVIERNYLYFFALMHKLNLEEIEKYSVKFELTKQFKIFAQQVKTFIRKKYKLVGGDEYKKSDVYNAFRDLKMETILYLAAFYHYEEEFQKYVSLYIIDIYPKNSIINGKQLKEMRIKNGLKIKKILEDIKMKHINDKINNYKEAVKYIKEHYLD</sequence>
<dbReference type="CDD" id="cd05398">
    <property type="entry name" value="NT_ClassII-CCAase"/>
    <property type="match status" value="1"/>
</dbReference>
<dbReference type="PANTHER" id="PTHR47788">
    <property type="entry name" value="POLYA POLYMERASE"/>
    <property type="match status" value="1"/>
</dbReference>
<evidence type="ECO:0000256" key="10">
    <source>
        <dbReference type="ARBA" id="ARBA00022884"/>
    </source>
</evidence>
<keyword evidence="5" id="KW-0819">tRNA processing</keyword>
<dbReference type="Gene3D" id="3.10.310.30">
    <property type="match status" value="1"/>
</dbReference>
<dbReference type="InterPro" id="IPR046342">
    <property type="entry name" value="CBS_dom_sf"/>
</dbReference>
<evidence type="ECO:0000256" key="1">
    <source>
        <dbReference type="ARBA" id="ARBA00001946"/>
    </source>
</evidence>
<evidence type="ECO:0000256" key="11">
    <source>
        <dbReference type="PROSITE-ProRule" id="PRU00703"/>
    </source>
</evidence>
<evidence type="ECO:0000256" key="3">
    <source>
        <dbReference type="ARBA" id="ARBA00022555"/>
    </source>
</evidence>
<dbReference type="GO" id="GO:0046872">
    <property type="term" value="F:metal ion binding"/>
    <property type="evidence" value="ECO:0007669"/>
    <property type="project" value="UniProtKB-KW"/>
</dbReference>
<dbReference type="InterPro" id="IPR001667">
    <property type="entry name" value="DDH_dom"/>
</dbReference>
<dbReference type="Pfam" id="PF00571">
    <property type="entry name" value="CBS"/>
    <property type="match status" value="2"/>
</dbReference>
<keyword evidence="15" id="KW-1185">Reference proteome</keyword>
<dbReference type="InterPro" id="IPR000644">
    <property type="entry name" value="CBS_dom"/>
</dbReference>
<keyword evidence="6" id="KW-0548">Nucleotidyltransferase</keyword>